<keyword evidence="4 9" id="KW-0238">DNA-binding</keyword>
<dbReference type="InterPro" id="IPR058245">
    <property type="entry name" value="NreC/VraR/RcsB-like_REC"/>
</dbReference>
<keyword evidence="2 6" id="KW-0597">Phosphoprotein</keyword>
<dbReference type="GO" id="GO:0005737">
    <property type="term" value="C:cytoplasm"/>
    <property type="evidence" value="ECO:0007669"/>
    <property type="project" value="UniProtKB-SubCell"/>
</dbReference>
<dbReference type="Proteomes" id="UP000234748">
    <property type="component" value="Unassembled WGS sequence"/>
</dbReference>
<dbReference type="Gene3D" id="3.40.50.2300">
    <property type="match status" value="1"/>
</dbReference>
<evidence type="ECO:0000256" key="2">
    <source>
        <dbReference type="ARBA" id="ARBA00022553"/>
    </source>
</evidence>
<comment type="subcellular location">
    <subcellularLocation>
        <location evidence="1">Cytoplasm</location>
    </subcellularLocation>
</comment>
<comment type="caution">
    <text evidence="9">The sequence shown here is derived from an EMBL/GenBank/DDBJ whole genome shotgun (WGS) entry which is preliminary data.</text>
</comment>
<feature type="modified residue" description="4-aspartylphosphate" evidence="6">
    <location>
        <position position="55"/>
    </location>
</feature>
<gene>
    <name evidence="9" type="ORF">CUU66_09100</name>
</gene>
<dbReference type="AlphaFoldDB" id="A0A2N5M737"/>
<dbReference type="GO" id="GO:0003677">
    <property type="term" value="F:DNA binding"/>
    <property type="evidence" value="ECO:0007669"/>
    <property type="project" value="UniProtKB-KW"/>
</dbReference>
<keyword evidence="3" id="KW-0805">Transcription regulation</keyword>
<dbReference type="PRINTS" id="PR00038">
    <property type="entry name" value="HTHLUXR"/>
</dbReference>
<dbReference type="CDD" id="cd06170">
    <property type="entry name" value="LuxR_C_like"/>
    <property type="match status" value="1"/>
</dbReference>
<dbReference type="InterPro" id="IPR001789">
    <property type="entry name" value="Sig_transdc_resp-reg_receiver"/>
</dbReference>
<dbReference type="RefSeq" id="WP_101641372.1">
    <property type="nucleotide sequence ID" value="NZ_PGUY01000027.1"/>
</dbReference>
<dbReference type="GO" id="GO:0000160">
    <property type="term" value="P:phosphorelay signal transduction system"/>
    <property type="evidence" value="ECO:0007669"/>
    <property type="project" value="InterPro"/>
</dbReference>
<evidence type="ECO:0000256" key="6">
    <source>
        <dbReference type="PROSITE-ProRule" id="PRU00169"/>
    </source>
</evidence>
<dbReference type="Pfam" id="PF00072">
    <property type="entry name" value="Response_reg"/>
    <property type="match status" value="1"/>
</dbReference>
<dbReference type="PANTHER" id="PTHR43214:SF43">
    <property type="entry name" value="TWO-COMPONENT RESPONSE REGULATOR"/>
    <property type="match status" value="1"/>
</dbReference>
<dbReference type="PROSITE" id="PS00622">
    <property type="entry name" value="HTH_LUXR_1"/>
    <property type="match status" value="1"/>
</dbReference>
<dbReference type="InterPro" id="IPR016032">
    <property type="entry name" value="Sig_transdc_resp-reg_C-effctor"/>
</dbReference>
<dbReference type="Pfam" id="PF00196">
    <property type="entry name" value="GerE"/>
    <property type="match status" value="1"/>
</dbReference>
<evidence type="ECO:0000256" key="5">
    <source>
        <dbReference type="ARBA" id="ARBA00023163"/>
    </source>
</evidence>
<sequence length="214" mass="23334">MAIKVLIADDHHVVRRGLALFLQTQDGIEVAGEAKDGTEAVAMSMELQPDIILMDLDMPGVNGIEATKQIKQHQQESRILILTSFSDQDHVLPALEAGALGYQLKDIEPDELVLVIKKIVNGENQIHPKATSQLISALSGSGRNEKSLINELTKREQEVLLEIASGKSNKEISSALFITEKTVKTHVSNILSKLGLADRTQAALYAVRNGLKKP</sequence>
<dbReference type="OrthoDB" id="9780153at2"/>
<dbReference type="InterPro" id="IPR000792">
    <property type="entry name" value="Tscrpt_reg_LuxR_C"/>
</dbReference>
<reference evidence="9 10" key="1">
    <citation type="submission" date="2017-11" db="EMBL/GenBank/DDBJ databases">
        <title>Comparitive Functional Genomics of Dry Heat Resistant strains isolated from the Viking Spacecraft.</title>
        <authorList>
            <person name="Seuylemezian A."/>
            <person name="Cooper K."/>
            <person name="Vaishampayan P."/>
        </authorList>
    </citation>
    <scope>NUCLEOTIDE SEQUENCE [LARGE SCALE GENOMIC DNA]</scope>
    <source>
        <strain evidence="9 10">V1-29</strain>
    </source>
</reference>
<accession>A0A2N5M737</accession>
<keyword evidence="5" id="KW-0804">Transcription</keyword>
<dbReference type="PROSITE" id="PS50110">
    <property type="entry name" value="RESPONSE_REGULATORY"/>
    <property type="match status" value="1"/>
</dbReference>
<evidence type="ECO:0000313" key="9">
    <source>
        <dbReference type="EMBL" id="PLT30188.1"/>
    </source>
</evidence>
<dbReference type="GO" id="GO:0006355">
    <property type="term" value="P:regulation of DNA-templated transcription"/>
    <property type="evidence" value="ECO:0007669"/>
    <property type="project" value="InterPro"/>
</dbReference>
<feature type="domain" description="HTH luxR-type" evidence="7">
    <location>
        <begin position="145"/>
        <end position="210"/>
    </location>
</feature>
<dbReference type="PROSITE" id="PS50043">
    <property type="entry name" value="HTH_LUXR_2"/>
    <property type="match status" value="1"/>
</dbReference>
<dbReference type="SMART" id="SM00448">
    <property type="entry name" value="REC"/>
    <property type="match status" value="1"/>
</dbReference>
<dbReference type="SUPFAM" id="SSF52172">
    <property type="entry name" value="CheY-like"/>
    <property type="match status" value="1"/>
</dbReference>
<evidence type="ECO:0000259" key="8">
    <source>
        <dbReference type="PROSITE" id="PS50110"/>
    </source>
</evidence>
<name>A0A2N5M737_9BACI</name>
<evidence type="ECO:0000259" key="7">
    <source>
        <dbReference type="PROSITE" id="PS50043"/>
    </source>
</evidence>
<evidence type="ECO:0000256" key="4">
    <source>
        <dbReference type="ARBA" id="ARBA00023125"/>
    </source>
</evidence>
<dbReference type="SMART" id="SM00421">
    <property type="entry name" value="HTH_LUXR"/>
    <property type="match status" value="1"/>
</dbReference>
<evidence type="ECO:0000256" key="1">
    <source>
        <dbReference type="ARBA" id="ARBA00004496"/>
    </source>
</evidence>
<protein>
    <submittedName>
        <fullName evidence="9">DNA-binding response regulator</fullName>
    </submittedName>
</protein>
<proteinExistence type="predicted"/>
<evidence type="ECO:0000256" key="3">
    <source>
        <dbReference type="ARBA" id="ARBA00023015"/>
    </source>
</evidence>
<evidence type="ECO:0000313" key="10">
    <source>
        <dbReference type="Proteomes" id="UP000234748"/>
    </source>
</evidence>
<keyword evidence="10" id="KW-1185">Reference proteome</keyword>
<dbReference type="CDD" id="cd17535">
    <property type="entry name" value="REC_NarL-like"/>
    <property type="match status" value="1"/>
</dbReference>
<feature type="domain" description="Response regulatory" evidence="8">
    <location>
        <begin position="4"/>
        <end position="120"/>
    </location>
</feature>
<dbReference type="EMBL" id="PGUY01000027">
    <property type="protein sequence ID" value="PLT30188.1"/>
    <property type="molecule type" value="Genomic_DNA"/>
</dbReference>
<dbReference type="InterPro" id="IPR011006">
    <property type="entry name" value="CheY-like_superfamily"/>
</dbReference>
<dbReference type="SUPFAM" id="SSF46894">
    <property type="entry name" value="C-terminal effector domain of the bipartite response regulators"/>
    <property type="match status" value="1"/>
</dbReference>
<dbReference type="PANTHER" id="PTHR43214">
    <property type="entry name" value="TWO-COMPONENT RESPONSE REGULATOR"/>
    <property type="match status" value="1"/>
</dbReference>
<organism evidence="9 10">
    <name type="scientific">Peribacillus deserti</name>
    <dbReference type="NCBI Taxonomy" id="673318"/>
    <lineage>
        <taxon>Bacteria</taxon>
        <taxon>Bacillati</taxon>
        <taxon>Bacillota</taxon>
        <taxon>Bacilli</taxon>
        <taxon>Bacillales</taxon>
        <taxon>Bacillaceae</taxon>
        <taxon>Peribacillus</taxon>
    </lineage>
</organism>
<dbReference type="InterPro" id="IPR039420">
    <property type="entry name" value="WalR-like"/>
</dbReference>